<dbReference type="Pfam" id="PF24883">
    <property type="entry name" value="NPHP3_N"/>
    <property type="match status" value="1"/>
</dbReference>
<organism evidence="6 7">
    <name type="scientific">Apiospora arundinis</name>
    <dbReference type="NCBI Taxonomy" id="335852"/>
    <lineage>
        <taxon>Eukaryota</taxon>
        <taxon>Fungi</taxon>
        <taxon>Dikarya</taxon>
        <taxon>Ascomycota</taxon>
        <taxon>Pezizomycotina</taxon>
        <taxon>Sordariomycetes</taxon>
        <taxon>Xylariomycetidae</taxon>
        <taxon>Amphisphaeriales</taxon>
        <taxon>Apiosporaceae</taxon>
        <taxon>Apiospora</taxon>
    </lineage>
</organism>
<dbReference type="PANTHER" id="PTHR24123">
    <property type="entry name" value="ANKYRIN REPEAT-CONTAINING"/>
    <property type="match status" value="1"/>
</dbReference>
<dbReference type="Proteomes" id="UP001390339">
    <property type="component" value="Unassembled WGS sequence"/>
</dbReference>
<keyword evidence="1" id="KW-0677">Repeat</keyword>
<dbReference type="InterPro" id="IPR027417">
    <property type="entry name" value="P-loop_NTPase"/>
</dbReference>
<dbReference type="PANTHER" id="PTHR24123:SF141">
    <property type="entry name" value="ANKYRIN 2, ISOFORM U"/>
    <property type="match status" value="1"/>
</dbReference>
<feature type="repeat" description="ANK" evidence="3">
    <location>
        <begin position="1582"/>
        <end position="1620"/>
    </location>
</feature>
<feature type="region of interest" description="Disordered" evidence="4">
    <location>
        <begin position="1948"/>
        <end position="1967"/>
    </location>
</feature>
<evidence type="ECO:0000256" key="4">
    <source>
        <dbReference type="SAM" id="MobiDB-lite"/>
    </source>
</evidence>
<evidence type="ECO:0000313" key="6">
    <source>
        <dbReference type="EMBL" id="KAK8877405.1"/>
    </source>
</evidence>
<comment type="caution">
    <text evidence="6">The sequence shown here is derived from an EMBL/GenBank/DDBJ whole genome shotgun (WGS) entry which is preliminary data.</text>
</comment>
<feature type="repeat" description="ANK" evidence="3">
    <location>
        <begin position="1185"/>
        <end position="1205"/>
    </location>
</feature>
<dbReference type="SMART" id="SM00248">
    <property type="entry name" value="ANK"/>
    <property type="match status" value="24"/>
</dbReference>
<dbReference type="InterPro" id="IPR051165">
    <property type="entry name" value="Multifunctional_ANK_Repeat"/>
</dbReference>
<sequence>MASHGGNIASTPSMDDFEIVAHDTVPLQSLPSRHSKEKRRAAIQRWLQPTDYLSPGNELMKHVHSHVPGTGSWVREVPAFQAWSGSVASSCLAIKGVAGSGKSVFAASTIRQLQQSEPDVPVLFFFFRQIVDKNHSAKYLVRDFASQLLPWSDMLLSKLEVLSKSCGVDGSEHDALWDALIEAMRCTHKVYCVADALDEMDDEDFDMISRLCSIGNHQDSKTKVLLTCRPIPKIEDAVRGLAVPQLRLEPSLIYPDVAKYVSVSMATLETTLSPEMEDLVKQTICERAQGLFLHARLMADNLADGLQKGRIVEQTLPDSLERLPRNLQEVYDAMLMEHAKRSGVSREEQARILMCVTHSTRPLRLIELGSLIARMKGTDNLKEGKALVKASCGRLLEILEDESVSVIHHSFTEFLHDETRNAASSSFPVLNATSAHAMLVELSLQYLDACPLLDISLDDPYQRRKPIPPTKTGSQSDSDGSGPCSPYDRSDDEYGGLDARNIKLKQRKELLEDMTLDQPLITYAMDNLCHHIERAGSNEERIFVSLDTYLRPGKSAFALRAIKLRPHSFYRHSTSTGSAFSIVHLAAIEGLSQYVLHLSQIKGIQLDEPDGDGRTPLSYAAEHGHVQIVSHLLEQGVNPELVDEKGMSPLHHSSSERHFEISKLLLEAGVSPLIGTWPPTPLQYACVNGDRFINLFLPFVPASKVNECFHWARGVEAVEAVLETGKVDVDCFSRGKTKLFEAADECDYRLVEVLLARGADPNKRCRGGRNCTPDYDLDGPNETITLTINAPEGLTPMHAFARSVVRGGARGVMGREANESLALLLSHGGQINMKAGEDRETPLHYTVKSPCSWGDERRGPSADMLLSAGADPNARNVRGETPLHCANPGSPDLIDVLVRHGAVVDAVDDFGFTPLLTLMSIEDFGRAKPDMKVIEKLIGYGADVNKATNKGNTVMHMVMMNLDNYSTDDIPDLLGLLRAGSNLSKKNHDGLVPLLTYRVQEWSSRPLRFNTAILESFIGEGMDINTCDGSGETILWKIVSSFDGNNALVKQLIGLGADPRVRRSDGASLLHEAVRRGCGLNWIRFLISYGMNPSTADPEGNSLIHLAFEASRRKNPKEAMEYVLSIAKLDIPPTDRNAKGQSVLHLASAEFIEDSNYERGQEHWIDFVLKSPVFACIDINEKDKEGATPLHMAASCSEFNVARLLRAGADPTLLTNEGMSALHVACLARQPGTVGLLLSEYKKRGILDQHINLCMTDARQRSPLHYACRSGHPESIRYLLANGADPTQRDCDGFTPLHALAEFPQEQELWRSGGIDNRGMTSFQEDWRPTLENWNIFRSNRAAEIVRLLDEAGADLEAKTNKGDSPVTPMDLAIETGLQMMAVELIRCKITPRQGIDVQLSHEKRMRNTVQDLTSITDPENIITAVQTHLKDGDIDAVEQLFSNCSNGDGMTLCRFRPQYFHAMVRNGHTRLLERFKEEAYHVDHSKENIKDECSPCIERDEPFTLLASACGCREPNLHVIKTLIEVVGVDVNAVSNRLDNRSKTDWATALHVLACGSYFWQIEALEYLLKQGADMSVRNAMGQTALVAAVSSDHPNGFWKEHTIQILLERGSDPMAVDDRSMTCLEQVDDSKIARLLIQHGADILHVGVFSNALSRAVNRMDPLLVELFIENGVDVRNLKLDEYYGQNNILQVAAKRRYDMGIGAADWEARQVSVIKLLLSRGADPFLAYSDSTTILQAVIERHGIVSPFFELDGLDMERRGKDERTLLVSACVPSVPESPYEDEEPVSVHWEAAFLALERGADPNARDALGRTALHWLCTMKVPFDDSHKKLMAALIDAGPSVVHRHDKAGATPLHLALQSFQTSAIHALIERGAAPAESDPQGDTALHHCARNMTGRKHIASPASDLFRLFLDKGLNINACNGRGETPLHTFMASGWGAEERRRQMRPVSVSMSSRGEEDYDVDDERDEKGVVMHTNAAALAVFHDAQADWFCIDDENGSSLLHVIASRKGQSPGWDIDELVDTFKMLLRDVGLDPRLEDKRLRTPVDMAVARERWDIVNLFGEGAEGKGDGFVSGSDFGSDDE</sequence>
<dbReference type="InterPro" id="IPR036770">
    <property type="entry name" value="Ankyrin_rpt-contain_sf"/>
</dbReference>
<feature type="domain" description="Nephrocystin 3-like N-terminal" evidence="5">
    <location>
        <begin position="69"/>
        <end position="229"/>
    </location>
</feature>
<evidence type="ECO:0000313" key="7">
    <source>
        <dbReference type="Proteomes" id="UP001390339"/>
    </source>
</evidence>
<dbReference type="EMBL" id="JAPCWZ010000002">
    <property type="protein sequence ID" value="KAK8877405.1"/>
    <property type="molecule type" value="Genomic_DNA"/>
</dbReference>
<feature type="repeat" description="ANK" evidence="3">
    <location>
        <begin position="734"/>
        <end position="766"/>
    </location>
</feature>
<dbReference type="Pfam" id="PF12796">
    <property type="entry name" value="Ank_2"/>
    <property type="match status" value="5"/>
</dbReference>
<gene>
    <name evidence="6" type="ORF">PGQ11_002351</name>
</gene>
<accession>A0ABR2JJG7</accession>
<dbReference type="SUPFAM" id="SSF52540">
    <property type="entry name" value="P-loop containing nucleoside triphosphate hydrolases"/>
    <property type="match status" value="1"/>
</dbReference>
<feature type="repeat" description="ANK" evidence="3">
    <location>
        <begin position="1852"/>
        <end position="1884"/>
    </location>
</feature>
<dbReference type="Gene3D" id="1.25.40.20">
    <property type="entry name" value="Ankyrin repeat-containing domain"/>
    <property type="match status" value="6"/>
</dbReference>
<feature type="repeat" description="ANK" evidence="3">
    <location>
        <begin position="645"/>
        <end position="671"/>
    </location>
</feature>
<feature type="repeat" description="ANK" evidence="3">
    <location>
        <begin position="612"/>
        <end position="644"/>
    </location>
</feature>
<proteinExistence type="predicted"/>
<dbReference type="InterPro" id="IPR002110">
    <property type="entry name" value="Ankyrin_rpt"/>
</dbReference>
<keyword evidence="7" id="KW-1185">Reference proteome</keyword>
<name>A0ABR2JJG7_9PEZI</name>
<dbReference type="Pfam" id="PF00023">
    <property type="entry name" value="Ank"/>
    <property type="match status" value="1"/>
</dbReference>
<reference evidence="6 7" key="1">
    <citation type="journal article" date="2024" name="IMA Fungus">
        <title>Apiospora arundinis, a panoply of carbohydrate-active enzymes and secondary metabolites.</title>
        <authorList>
            <person name="Sorensen T."/>
            <person name="Petersen C."/>
            <person name="Muurmann A.T."/>
            <person name="Christiansen J.V."/>
            <person name="Brundto M.L."/>
            <person name="Overgaard C.K."/>
            <person name="Boysen A.T."/>
            <person name="Wollenberg R.D."/>
            <person name="Larsen T.O."/>
            <person name="Sorensen J.L."/>
            <person name="Nielsen K.L."/>
            <person name="Sondergaard T.E."/>
        </authorList>
    </citation>
    <scope>NUCLEOTIDE SEQUENCE [LARGE SCALE GENOMIC DNA]</scope>
    <source>
        <strain evidence="6 7">AAU 773</strain>
    </source>
</reference>
<dbReference type="PROSITE" id="PS50088">
    <property type="entry name" value="ANK_REPEAT"/>
    <property type="match status" value="8"/>
</dbReference>
<dbReference type="SUPFAM" id="SSF48403">
    <property type="entry name" value="Ankyrin repeat"/>
    <property type="match status" value="5"/>
</dbReference>
<evidence type="ECO:0000256" key="1">
    <source>
        <dbReference type="ARBA" id="ARBA00022737"/>
    </source>
</evidence>
<dbReference type="InterPro" id="IPR056884">
    <property type="entry name" value="NPHP3-like_N"/>
</dbReference>
<feature type="repeat" description="ANK" evidence="3">
    <location>
        <begin position="1065"/>
        <end position="1098"/>
    </location>
</feature>
<dbReference type="PROSITE" id="PS50297">
    <property type="entry name" value="ANK_REP_REGION"/>
    <property type="match status" value="6"/>
</dbReference>
<feature type="repeat" description="ANK" evidence="3">
    <location>
        <begin position="1259"/>
        <end position="1291"/>
    </location>
</feature>
<evidence type="ECO:0000256" key="2">
    <source>
        <dbReference type="ARBA" id="ARBA00023043"/>
    </source>
</evidence>
<keyword evidence="2 3" id="KW-0040">ANK repeat</keyword>
<dbReference type="Gene3D" id="3.40.50.300">
    <property type="entry name" value="P-loop containing nucleotide triphosphate hydrolases"/>
    <property type="match status" value="1"/>
</dbReference>
<protein>
    <submittedName>
        <fullName evidence="6">Ankyrin repeat-containing</fullName>
    </submittedName>
</protein>
<evidence type="ECO:0000256" key="3">
    <source>
        <dbReference type="PROSITE-ProRule" id="PRU00023"/>
    </source>
</evidence>
<evidence type="ECO:0000259" key="5">
    <source>
        <dbReference type="Pfam" id="PF24883"/>
    </source>
</evidence>
<dbReference type="PRINTS" id="PR01415">
    <property type="entry name" value="ANKYRIN"/>
</dbReference>
<feature type="region of interest" description="Disordered" evidence="4">
    <location>
        <begin position="461"/>
        <end position="495"/>
    </location>
</feature>